<dbReference type="SMART" id="SM00607">
    <property type="entry name" value="FTP"/>
    <property type="match status" value="1"/>
</dbReference>
<reference evidence="9 10" key="1">
    <citation type="submission" date="2022-01" db="EMBL/GenBank/DDBJ databases">
        <title>A high-quality chromosome-level genome assembly of rohu carp, Labeo rohita.</title>
        <authorList>
            <person name="Arick M.A. II"/>
            <person name="Hsu C.-Y."/>
            <person name="Magbanua Z."/>
            <person name="Pechanova O."/>
            <person name="Grover C."/>
            <person name="Miller E."/>
            <person name="Thrash A."/>
            <person name="Ezzel L."/>
            <person name="Alam S."/>
            <person name="Benzie J."/>
            <person name="Hamilton M."/>
            <person name="Karsi A."/>
            <person name="Lawrence M.L."/>
            <person name="Peterson D.G."/>
        </authorList>
    </citation>
    <scope>NUCLEOTIDE SEQUENCE [LARGE SCALE GENOMIC DNA]</scope>
    <source>
        <strain evidence="10">BAU-BD-2019</strain>
        <tissue evidence="9">Blood</tissue>
    </source>
</reference>
<evidence type="ECO:0000256" key="3">
    <source>
        <dbReference type="ARBA" id="ARBA00011233"/>
    </source>
</evidence>
<comment type="subunit">
    <text evidence="3">Homotrimer.</text>
</comment>
<evidence type="ECO:0000259" key="8">
    <source>
        <dbReference type="SMART" id="SM00607"/>
    </source>
</evidence>
<evidence type="ECO:0000256" key="2">
    <source>
        <dbReference type="ARBA" id="ARBA00010147"/>
    </source>
</evidence>
<dbReference type="SUPFAM" id="SSF49785">
    <property type="entry name" value="Galactose-binding domain-like"/>
    <property type="match status" value="1"/>
</dbReference>
<comment type="caution">
    <text evidence="9">The sequence shown here is derived from an EMBL/GenBank/DDBJ whole genome shotgun (WGS) entry which is preliminary data.</text>
</comment>
<organism evidence="9 10">
    <name type="scientific">Labeo rohita</name>
    <name type="common">Indian major carp</name>
    <name type="synonym">Cyprinus rohita</name>
    <dbReference type="NCBI Taxonomy" id="84645"/>
    <lineage>
        <taxon>Eukaryota</taxon>
        <taxon>Metazoa</taxon>
        <taxon>Chordata</taxon>
        <taxon>Craniata</taxon>
        <taxon>Vertebrata</taxon>
        <taxon>Euteleostomi</taxon>
        <taxon>Actinopterygii</taxon>
        <taxon>Neopterygii</taxon>
        <taxon>Teleostei</taxon>
        <taxon>Ostariophysi</taxon>
        <taxon>Cypriniformes</taxon>
        <taxon>Cyprinidae</taxon>
        <taxon>Labeoninae</taxon>
        <taxon>Labeonini</taxon>
        <taxon>Labeo</taxon>
    </lineage>
</organism>
<dbReference type="InterPro" id="IPR006585">
    <property type="entry name" value="FTP1"/>
</dbReference>
<sequence>MSDSVTVLLAFYGLRLWRMDKKNAALWGKTGQSSIYLHSIPEFALDGLLNSWTHTNTETDPWWRVDLLKVYRVNRVNITNRPTYGWRINGAVIRVGNFLDIYSNTVCATISTLADAATDTFSCGGMEHPCTTLYLL</sequence>
<accession>A0ABQ8L6L9</accession>
<evidence type="ECO:0000256" key="5">
    <source>
        <dbReference type="ARBA" id="ARBA00022734"/>
    </source>
</evidence>
<dbReference type="PANTHER" id="PTHR45713:SF6">
    <property type="entry name" value="F5_8 TYPE C DOMAIN-CONTAINING PROTEIN"/>
    <property type="match status" value="1"/>
</dbReference>
<proteinExistence type="inferred from homology"/>
<keyword evidence="10" id="KW-1185">Reference proteome</keyword>
<feature type="domain" description="Fucolectin tachylectin-4 pentraxin-1" evidence="8">
    <location>
        <begin position="21"/>
        <end position="131"/>
    </location>
</feature>
<dbReference type="Pfam" id="PF22633">
    <property type="entry name" value="F5_F8_type_C_2"/>
    <property type="match status" value="1"/>
</dbReference>
<comment type="similarity">
    <text evidence="2">Belongs to the fucolectin family.</text>
</comment>
<evidence type="ECO:0000256" key="6">
    <source>
        <dbReference type="ARBA" id="ARBA00022837"/>
    </source>
</evidence>
<dbReference type="EMBL" id="JACTAM010001390">
    <property type="protein sequence ID" value="KAI2646389.1"/>
    <property type="molecule type" value="Genomic_DNA"/>
</dbReference>
<comment type="function">
    <text evidence="1">Acts as a defensive agent. Recognizes blood group fucosylated oligosaccharides including A, B, H and Lewis B-type antigens. Does not recognize Lewis A antigen and has low affinity for monovalent haptens.</text>
</comment>
<gene>
    <name evidence="9" type="ORF">H4Q32_025472</name>
</gene>
<name>A0ABQ8L6L9_LABRO</name>
<dbReference type="InterPro" id="IPR008979">
    <property type="entry name" value="Galactose-bd-like_sf"/>
</dbReference>
<evidence type="ECO:0000313" key="10">
    <source>
        <dbReference type="Proteomes" id="UP000830375"/>
    </source>
</evidence>
<dbReference type="InterPro" id="IPR051941">
    <property type="entry name" value="BG_Antigen-Binding_Lectin"/>
</dbReference>
<keyword evidence="7" id="KW-1015">Disulfide bond</keyword>
<protein>
    <submittedName>
        <fullName evidence="9">Fucolectin-1</fullName>
    </submittedName>
</protein>
<evidence type="ECO:0000256" key="1">
    <source>
        <dbReference type="ARBA" id="ARBA00002219"/>
    </source>
</evidence>
<dbReference type="Gene3D" id="2.60.120.260">
    <property type="entry name" value="Galactose-binding domain-like"/>
    <property type="match status" value="1"/>
</dbReference>
<keyword evidence="5" id="KW-0430">Lectin</keyword>
<evidence type="ECO:0000313" key="9">
    <source>
        <dbReference type="EMBL" id="KAI2646389.1"/>
    </source>
</evidence>
<dbReference type="Proteomes" id="UP000830375">
    <property type="component" value="Unassembled WGS sequence"/>
</dbReference>
<evidence type="ECO:0000256" key="7">
    <source>
        <dbReference type="ARBA" id="ARBA00023157"/>
    </source>
</evidence>
<evidence type="ECO:0000256" key="4">
    <source>
        <dbReference type="ARBA" id="ARBA00022723"/>
    </source>
</evidence>
<dbReference type="PANTHER" id="PTHR45713">
    <property type="entry name" value="FTP DOMAIN-CONTAINING PROTEIN"/>
    <property type="match status" value="1"/>
</dbReference>
<keyword evidence="4" id="KW-0479">Metal-binding</keyword>
<keyword evidence="6" id="KW-0106">Calcium</keyword>